<accession>A0A6M0RJ04</accession>
<evidence type="ECO:0000256" key="1">
    <source>
        <dbReference type="ARBA" id="ARBA00022679"/>
    </source>
</evidence>
<dbReference type="EMBL" id="QXHD01000004">
    <property type="protein sequence ID" value="NEZ56149.1"/>
    <property type="molecule type" value="Genomic_DNA"/>
</dbReference>
<sequence>MNMPNFLIIGSAKAGTSSLHYYLRQHPQIFMPFSKEPKFFALEGEEINFQNPDKGINLYSINNLEDYQKLFEDVTDEIAIGEASPIYLYSEKAADRIKHYIPDAKMIVILRHPVDRAFSCYTHLKREDYEPLSFEEGLKAEPSRIANNWSHLWHYQTAGYYHAQLKPYFERFDEKQFKIYLFEDLCRDSLGILRDIFEFLGVDPDFNPDMTKQNVSGMPKSMLLQKFFSRDNVLRSTIQTIVPEDLRHNAAKRIKQWNIGKKPELLPQTRQQLTAIYRDDILKLQDLIDRDLSTWLK</sequence>
<dbReference type="Gene3D" id="3.40.50.300">
    <property type="entry name" value="P-loop containing nucleotide triphosphate hydrolases"/>
    <property type="match status" value="1"/>
</dbReference>
<dbReference type="Pfam" id="PF13469">
    <property type="entry name" value="Sulfotransfer_3"/>
    <property type="match status" value="1"/>
</dbReference>
<dbReference type="InterPro" id="IPR037359">
    <property type="entry name" value="NST/OST"/>
</dbReference>
<protein>
    <submittedName>
        <fullName evidence="2">Sulfotransferase</fullName>
    </submittedName>
</protein>
<proteinExistence type="predicted"/>
<dbReference type="SUPFAM" id="SSF52540">
    <property type="entry name" value="P-loop containing nucleoside triphosphate hydrolases"/>
    <property type="match status" value="1"/>
</dbReference>
<reference evidence="2 3" key="1">
    <citation type="journal article" date="2020" name="Microb. Ecol.">
        <title>Ecogenomics of the Marine Benthic Filamentous Cyanobacterium Adonisia.</title>
        <authorList>
            <person name="Walter J.M."/>
            <person name="Coutinho F.H."/>
            <person name="Leomil L."/>
            <person name="Hargreaves P.I."/>
            <person name="Campeao M.E."/>
            <person name="Vieira V.V."/>
            <person name="Silva B.S."/>
            <person name="Fistarol G.O."/>
            <person name="Salomon P.S."/>
            <person name="Sawabe T."/>
            <person name="Mino S."/>
            <person name="Hosokawa M."/>
            <person name="Miyashita H."/>
            <person name="Maruyama F."/>
            <person name="van Verk M.C."/>
            <person name="Dutilh B.E."/>
            <person name="Thompson C.C."/>
            <person name="Thompson F.L."/>
        </authorList>
    </citation>
    <scope>NUCLEOTIDE SEQUENCE [LARGE SCALE GENOMIC DNA]</scope>
    <source>
        <strain evidence="2 3">CCMR0081</strain>
    </source>
</reference>
<organism evidence="2 3">
    <name type="scientific">Adonisia turfae CCMR0081</name>
    <dbReference type="NCBI Taxonomy" id="2292702"/>
    <lineage>
        <taxon>Bacteria</taxon>
        <taxon>Bacillati</taxon>
        <taxon>Cyanobacteriota</taxon>
        <taxon>Adonisia</taxon>
        <taxon>Adonisia turfae</taxon>
    </lineage>
</organism>
<dbReference type="PANTHER" id="PTHR10605:SF56">
    <property type="entry name" value="BIFUNCTIONAL HEPARAN SULFATE N-DEACETYLASE_N-SULFOTRANSFERASE"/>
    <property type="match status" value="1"/>
</dbReference>
<keyword evidence="3" id="KW-1185">Reference proteome</keyword>
<evidence type="ECO:0000313" key="2">
    <source>
        <dbReference type="EMBL" id="NEZ56149.1"/>
    </source>
</evidence>
<comment type="caution">
    <text evidence="2">The sequence shown here is derived from an EMBL/GenBank/DDBJ whole genome shotgun (WGS) entry which is preliminary data.</text>
</comment>
<dbReference type="RefSeq" id="WP_163698101.1">
    <property type="nucleotide sequence ID" value="NZ_QXHD01000004.1"/>
</dbReference>
<dbReference type="Proteomes" id="UP000481033">
    <property type="component" value="Unassembled WGS sequence"/>
</dbReference>
<keyword evidence="1 2" id="KW-0808">Transferase</keyword>
<gene>
    <name evidence="2" type="ORF">DXZ20_10775</name>
</gene>
<dbReference type="AlphaFoldDB" id="A0A6M0RJ04"/>
<dbReference type="PANTHER" id="PTHR10605">
    <property type="entry name" value="HEPARAN SULFATE SULFOTRANSFERASE"/>
    <property type="match status" value="1"/>
</dbReference>
<name>A0A6M0RJ04_9CYAN</name>
<dbReference type="InterPro" id="IPR027417">
    <property type="entry name" value="P-loop_NTPase"/>
</dbReference>
<evidence type="ECO:0000313" key="3">
    <source>
        <dbReference type="Proteomes" id="UP000481033"/>
    </source>
</evidence>
<dbReference type="GO" id="GO:0008146">
    <property type="term" value="F:sulfotransferase activity"/>
    <property type="evidence" value="ECO:0007669"/>
    <property type="project" value="InterPro"/>
</dbReference>